<name>A0ABP8K0E5_9MICO</name>
<dbReference type="Proteomes" id="UP001500390">
    <property type="component" value="Unassembled WGS sequence"/>
</dbReference>
<reference evidence="3" key="1">
    <citation type="journal article" date="2019" name="Int. J. Syst. Evol. Microbiol.">
        <title>The Global Catalogue of Microorganisms (GCM) 10K type strain sequencing project: providing services to taxonomists for standard genome sequencing and annotation.</title>
        <authorList>
            <consortium name="The Broad Institute Genomics Platform"/>
            <consortium name="The Broad Institute Genome Sequencing Center for Infectious Disease"/>
            <person name="Wu L."/>
            <person name="Ma J."/>
        </authorList>
    </citation>
    <scope>NUCLEOTIDE SEQUENCE [LARGE SCALE GENOMIC DNA]</scope>
    <source>
        <strain evidence="3">JCM 17738</strain>
    </source>
</reference>
<accession>A0ABP8K0E5</accession>
<evidence type="ECO:0008006" key="4">
    <source>
        <dbReference type="Google" id="ProtNLM"/>
    </source>
</evidence>
<organism evidence="2 3">
    <name type="scientific">Ornithinibacter aureus</name>
    <dbReference type="NCBI Taxonomy" id="622664"/>
    <lineage>
        <taxon>Bacteria</taxon>
        <taxon>Bacillati</taxon>
        <taxon>Actinomycetota</taxon>
        <taxon>Actinomycetes</taxon>
        <taxon>Micrococcales</taxon>
        <taxon>Intrasporangiaceae</taxon>
        <taxon>Ornithinibacter</taxon>
    </lineage>
</organism>
<evidence type="ECO:0000313" key="3">
    <source>
        <dbReference type="Proteomes" id="UP001500390"/>
    </source>
</evidence>
<gene>
    <name evidence="2" type="ORF">GCM10023153_24080</name>
</gene>
<dbReference type="EMBL" id="BAABFX010000033">
    <property type="protein sequence ID" value="GAA4398801.1"/>
    <property type="molecule type" value="Genomic_DNA"/>
</dbReference>
<sequence>MPVATATHGHSEVRHATLSSPKITVPQRDSPTADPAAHPVWGDTATLDVATDRALRQDLSHASATPAREAVCPAADAGYDGSRGLVSGLSYRGRRPPGKG</sequence>
<keyword evidence="3" id="KW-1185">Reference proteome</keyword>
<proteinExistence type="predicted"/>
<feature type="compositionally biased region" description="Polar residues" evidence="1">
    <location>
        <begin position="17"/>
        <end position="30"/>
    </location>
</feature>
<feature type="region of interest" description="Disordered" evidence="1">
    <location>
        <begin position="75"/>
        <end position="100"/>
    </location>
</feature>
<evidence type="ECO:0000313" key="2">
    <source>
        <dbReference type="EMBL" id="GAA4398801.1"/>
    </source>
</evidence>
<protein>
    <recommendedName>
        <fullName evidence="4">Transposase</fullName>
    </recommendedName>
</protein>
<feature type="region of interest" description="Disordered" evidence="1">
    <location>
        <begin position="1"/>
        <end position="40"/>
    </location>
</feature>
<evidence type="ECO:0000256" key="1">
    <source>
        <dbReference type="SAM" id="MobiDB-lite"/>
    </source>
</evidence>
<comment type="caution">
    <text evidence="2">The sequence shown here is derived from an EMBL/GenBank/DDBJ whole genome shotgun (WGS) entry which is preliminary data.</text>
</comment>